<dbReference type="PANTHER" id="PTHR37811">
    <property type="entry name" value="BLL5343 PROTEIN"/>
    <property type="match status" value="1"/>
</dbReference>
<dbReference type="InterPro" id="IPR011008">
    <property type="entry name" value="Dimeric_a/b-barrel"/>
</dbReference>
<protein>
    <recommendedName>
        <fullName evidence="1">ABM domain-containing protein</fullName>
    </recommendedName>
</protein>
<dbReference type="InterPro" id="IPR052936">
    <property type="entry name" value="Jasmonate_Hydroxylase-like"/>
</dbReference>
<accession>A0A345RUM1</accession>
<dbReference type="RefSeq" id="WP_114884965.1">
    <property type="nucleotide sequence ID" value="NZ_CP029608.1"/>
</dbReference>
<dbReference type="Pfam" id="PF03992">
    <property type="entry name" value="ABM"/>
    <property type="match status" value="1"/>
</dbReference>
<dbReference type="AlphaFoldDB" id="A0A345RUM1"/>
<reference evidence="2 3" key="1">
    <citation type="submission" date="2018-05" db="EMBL/GenBank/DDBJ databases">
        <title>Complete genome sequence of Pseudomonas kribbensis 46-2(T).</title>
        <authorList>
            <person name="Jeong H."/>
            <person name="Lee S.-G."/>
            <person name="Rha E."/>
            <person name="Kim H."/>
        </authorList>
    </citation>
    <scope>NUCLEOTIDE SEQUENCE [LARGE SCALE GENOMIC DNA]</scope>
    <source>
        <strain evidence="2 3">46-2</strain>
    </source>
</reference>
<dbReference type="InterPro" id="IPR007138">
    <property type="entry name" value="ABM_dom"/>
</dbReference>
<dbReference type="KEGG" id="pke:DLD99_21760"/>
<sequence>MKPDTECFVVIFTSTRTEGDNGYAEASERMMQLVADQPGLLGIDSIRGADGVGITISYWESEAAILAWREHPEHRVIQARGRAEWYSAFHTRVCRVEREYRFGQ</sequence>
<feature type="domain" description="ABM" evidence="1">
    <location>
        <begin position="9"/>
        <end position="79"/>
    </location>
</feature>
<dbReference type="Proteomes" id="UP000253720">
    <property type="component" value="Chromosome"/>
</dbReference>
<evidence type="ECO:0000313" key="3">
    <source>
        <dbReference type="Proteomes" id="UP000253720"/>
    </source>
</evidence>
<dbReference type="SUPFAM" id="SSF54909">
    <property type="entry name" value="Dimeric alpha+beta barrel"/>
    <property type="match status" value="1"/>
</dbReference>
<dbReference type="EMBL" id="CP029608">
    <property type="protein sequence ID" value="AXI62987.1"/>
    <property type="molecule type" value="Genomic_DNA"/>
</dbReference>
<organism evidence="2 3">
    <name type="scientific">Pseudomonas kribbensis</name>
    <dbReference type="NCBI Taxonomy" id="1628086"/>
    <lineage>
        <taxon>Bacteria</taxon>
        <taxon>Pseudomonadati</taxon>
        <taxon>Pseudomonadota</taxon>
        <taxon>Gammaproteobacteria</taxon>
        <taxon>Pseudomonadales</taxon>
        <taxon>Pseudomonadaceae</taxon>
        <taxon>Pseudomonas</taxon>
    </lineage>
</organism>
<dbReference type="PANTHER" id="PTHR37811:SF2">
    <property type="entry name" value="ABM DOMAIN-CONTAINING PROTEIN"/>
    <property type="match status" value="1"/>
</dbReference>
<gene>
    <name evidence="2" type="ORF">DLD99_21760</name>
</gene>
<dbReference type="Gene3D" id="3.30.70.100">
    <property type="match status" value="1"/>
</dbReference>
<proteinExistence type="predicted"/>
<evidence type="ECO:0000313" key="2">
    <source>
        <dbReference type="EMBL" id="AXI62987.1"/>
    </source>
</evidence>
<evidence type="ECO:0000259" key="1">
    <source>
        <dbReference type="Pfam" id="PF03992"/>
    </source>
</evidence>
<keyword evidence="3" id="KW-1185">Reference proteome</keyword>
<name>A0A345RUM1_9PSED</name>